<dbReference type="EMBL" id="JAQSJE010000004">
    <property type="protein sequence ID" value="MDD0823880.1"/>
    <property type="molecule type" value="Genomic_DNA"/>
</dbReference>
<dbReference type="Proteomes" id="UP001221909">
    <property type="component" value="Unassembled WGS sequence"/>
</dbReference>
<dbReference type="RefSeq" id="WP_273747739.1">
    <property type="nucleotide sequence ID" value="NZ_JAQSJE010000004.1"/>
</dbReference>
<name>A0ABT5MP64_9PAST</name>
<dbReference type="NCBIfam" id="NF033153">
    <property type="entry name" value="phage_ICD_like"/>
    <property type="match status" value="1"/>
</dbReference>
<dbReference type="Pfam" id="PF10554">
    <property type="entry name" value="Phage_ASH"/>
    <property type="match status" value="1"/>
</dbReference>
<reference evidence="1 2" key="1">
    <citation type="submission" date="2023-02" db="EMBL/GenBank/DDBJ databases">
        <title>Mannheimia cairiniae sp. nov., a novel species of Mannheimia obtained from moscovy ducks (Cairina moschata) and reclassification of Mannheimia ovis as heterotypic synonym of Mannheimia pernigra.</title>
        <authorList>
            <person name="Christensen H."/>
        </authorList>
    </citation>
    <scope>NUCLEOTIDE SEQUENCE [LARGE SCALE GENOMIC DNA]</scope>
    <source>
        <strain evidence="1 2">AT1</strain>
    </source>
</reference>
<evidence type="ECO:0000313" key="2">
    <source>
        <dbReference type="Proteomes" id="UP001221909"/>
    </source>
</evidence>
<sequence>MKSYQTYFRTNINFVHYKQSIIEFFSLNKWLLQIYALVVVAKSTTEPENSNNLYTANSSTPLTRAFFVRSTRTPKENRMQIRIVAFLSMVACNGKGSPFAVSRVSQFLSPLHVTAQTLRSLAVAPTIYTELLAMIYKFLCLNRTKHTYNQETLYIQADSEEQARLQLSADYRLLLDRPIAKFRANQTACQTPEQNNRLPNAGGCGYDESTTKTVTGNRTRKICDFFVSRIQQNHGNTTPEIYSEFAVRLISRDKPSNWTNKASRVTAVVETVSHLLAIYPFNHSLKTVTNMKNLTQSPSGNTAKSLYSVILTHKDGSTFDCAVNVSLDRANQIKAEIEQRKARNAFGFHDLEAITITSEKGGLYA</sequence>
<dbReference type="InterPro" id="IPR018880">
    <property type="entry name" value="Phage_P4_Ash"/>
</dbReference>
<gene>
    <name evidence="1" type="ORF">PTQ27_05285</name>
</gene>
<comment type="caution">
    <text evidence="1">The sequence shown here is derived from an EMBL/GenBank/DDBJ whole genome shotgun (WGS) entry which is preliminary data.</text>
</comment>
<organism evidence="1 2">
    <name type="scientific">Mannheimia cairinae</name>
    <dbReference type="NCBI Taxonomy" id="3025936"/>
    <lineage>
        <taxon>Bacteria</taxon>
        <taxon>Pseudomonadati</taxon>
        <taxon>Pseudomonadota</taxon>
        <taxon>Gammaproteobacteria</taxon>
        <taxon>Pasteurellales</taxon>
        <taxon>Pasteurellaceae</taxon>
        <taxon>Mannheimia</taxon>
    </lineage>
</organism>
<accession>A0ABT5MP64</accession>
<evidence type="ECO:0000313" key="1">
    <source>
        <dbReference type="EMBL" id="MDD0823880.1"/>
    </source>
</evidence>
<proteinExistence type="predicted"/>
<keyword evidence="2" id="KW-1185">Reference proteome</keyword>
<protein>
    <submittedName>
        <fullName evidence="1">Host cell division inhibitor Icd-like protein</fullName>
    </submittedName>
</protein>